<protein>
    <submittedName>
        <fullName evidence="1">Uncharacterized protein</fullName>
    </submittedName>
</protein>
<gene>
    <name evidence="1" type="ORF">AF331_16580</name>
</gene>
<proteinExistence type="predicted"/>
<accession>A0A0M0G3J7</accession>
<evidence type="ECO:0000313" key="2">
    <source>
        <dbReference type="Proteomes" id="UP000037405"/>
    </source>
</evidence>
<organism evidence="1 2">
    <name type="scientific">Rossellomorea marisflavi</name>
    <dbReference type="NCBI Taxonomy" id="189381"/>
    <lineage>
        <taxon>Bacteria</taxon>
        <taxon>Bacillati</taxon>
        <taxon>Bacillota</taxon>
        <taxon>Bacilli</taxon>
        <taxon>Bacillales</taxon>
        <taxon>Bacillaceae</taxon>
        <taxon>Rossellomorea</taxon>
    </lineage>
</organism>
<name>A0A0M0G3J7_9BACI</name>
<dbReference type="EMBL" id="LGUE01000005">
    <property type="protein sequence ID" value="KON84016.1"/>
    <property type="molecule type" value="Genomic_DNA"/>
</dbReference>
<dbReference type="PATRIC" id="fig|189381.12.peg.4309"/>
<dbReference type="Proteomes" id="UP000037405">
    <property type="component" value="Unassembled WGS sequence"/>
</dbReference>
<dbReference type="AlphaFoldDB" id="A0A0M0G3J7"/>
<keyword evidence="2" id="KW-1185">Reference proteome</keyword>
<sequence>MATYYGTTAKDLKTNGLIDKISGTIHPKYRFPHTGSIELTEDTLRLDGWEDLALEEFERVACEYDEAFSRFTVNSSDRLGFFRKGEPLVVTHGDRKMYLLIDWNFFTGFTDNRRWCEAINEKREKSISL</sequence>
<comment type="caution">
    <text evidence="1">The sequence shown here is derived from an EMBL/GenBank/DDBJ whole genome shotgun (WGS) entry which is preliminary data.</text>
</comment>
<evidence type="ECO:0000313" key="1">
    <source>
        <dbReference type="EMBL" id="KON84016.1"/>
    </source>
</evidence>
<reference evidence="2" key="1">
    <citation type="submission" date="2015-07" db="EMBL/GenBank/DDBJ databases">
        <title>Fjat-14235 jcm11544.</title>
        <authorList>
            <person name="Liu B."/>
            <person name="Wang J."/>
            <person name="Zhu Y."/>
            <person name="Liu G."/>
            <person name="Chen Q."/>
            <person name="Chen Z."/>
            <person name="Lan J."/>
            <person name="Che J."/>
            <person name="Ge C."/>
            <person name="Shi H."/>
            <person name="Pan Z."/>
            <person name="Liu X."/>
        </authorList>
    </citation>
    <scope>NUCLEOTIDE SEQUENCE [LARGE SCALE GENOMIC DNA]</scope>
    <source>
        <strain evidence="2">JCM 11544</strain>
    </source>
</reference>